<keyword evidence="2" id="KW-0274">FAD</keyword>
<gene>
    <name evidence="5" type="ORF">V5J35_003526</name>
</gene>
<dbReference type="Pfam" id="PF02771">
    <property type="entry name" value="Acyl-CoA_dh_N"/>
    <property type="match status" value="1"/>
</dbReference>
<dbReference type="InterPro" id="IPR037069">
    <property type="entry name" value="AcylCoA_DH/ox_N_sf"/>
</dbReference>
<keyword evidence="1" id="KW-0285">Flavoprotein</keyword>
<keyword evidence="6" id="KW-1185">Reference proteome</keyword>
<organism evidence="5 6">
    <name type="scientific">Endozoicomonas lisbonensis</name>
    <dbReference type="NCBI Taxonomy" id="3120522"/>
    <lineage>
        <taxon>Bacteria</taxon>
        <taxon>Pseudomonadati</taxon>
        <taxon>Pseudomonadota</taxon>
        <taxon>Gammaproteobacteria</taxon>
        <taxon>Oceanospirillales</taxon>
        <taxon>Endozoicomonadaceae</taxon>
        <taxon>Endozoicomonas</taxon>
    </lineage>
</organism>
<name>A0ABV2SKN8_9GAMM</name>
<dbReference type="PANTHER" id="PTHR43884:SF20">
    <property type="entry name" value="ACYL-COA DEHYDROGENASE FADE28"/>
    <property type="match status" value="1"/>
</dbReference>
<comment type="caution">
    <text evidence="5">The sequence shown here is derived from an EMBL/GenBank/DDBJ whole genome shotgun (WGS) entry which is preliminary data.</text>
</comment>
<evidence type="ECO:0000256" key="2">
    <source>
        <dbReference type="ARBA" id="ARBA00022827"/>
    </source>
</evidence>
<evidence type="ECO:0000259" key="4">
    <source>
        <dbReference type="Pfam" id="PF02771"/>
    </source>
</evidence>
<keyword evidence="3" id="KW-0560">Oxidoreductase</keyword>
<reference evidence="5 6" key="1">
    <citation type="submission" date="2024-06" db="EMBL/GenBank/DDBJ databases">
        <title>Genomic Encyclopedia of Type Strains, Phase V (KMG-V): Genome sequencing to study the core and pangenomes of soil and plant-associated prokaryotes.</title>
        <authorList>
            <person name="Whitman W."/>
        </authorList>
    </citation>
    <scope>NUCLEOTIDE SEQUENCE [LARGE SCALE GENOMIC DNA]</scope>
    <source>
        <strain evidence="5 6">NE40</strain>
    </source>
</reference>
<feature type="domain" description="Acyl-CoA dehydrogenase/oxidase N-terminal" evidence="4">
    <location>
        <begin position="6"/>
        <end position="118"/>
    </location>
</feature>
<dbReference type="SUPFAM" id="SSF56645">
    <property type="entry name" value="Acyl-CoA dehydrogenase NM domain-like"/>
    <property type="match status" value="1"/>
</dbReference>
<evidence type="ECO:0000256" key="1">
    <source>
        <dbReference type="ARBA" id="ARBA00022630"/>
    </source>
</evidence>
<accession>A0ABV2SKN8</accession>
<dbReference type="Proteomes" id="UP001549366">
    <property type="component" value="Unassembled WGS sequence"/>
</dbReference>
<proteinExistence type="predicted"/>
<protein>
    <submittedName>
        <fullName evidence="5">Alkylation response protein AidB-like acyl-CoA dehydrogenase</fullName>
    </submittedName>
</protein>
<evidence type="ECO:0000256" key="3">
    <source>
        <dbReference type="ARBA" id="ARBA00023002"/>
    </source>
</evidence>
<dbReference type="InterPro" id="IPR009100">
    <property type="entry name" value="AcylCoA_DH/oxidase_NM_dom_sf"/>
</dbReference>
<dbReference type="PANTHER" id="PTHR43884">
    <property type="entry name" value="ACYL-COA DEHYDROGENASE"/>
    <property type="match status" value="1"/>
</dbReference>
<dbReference type="Gene3D" id="1.10.540.10">
    <property type="entry name" value="Acyl-CoA dehydrogenase/oxidase, N-terminal domain"/>
    <property type="match status" value="1"/>
</dbReference>
<evidence type="ECO:0000313" key="5">
    <source>
        <dbReference type="EMBL" id="MET4758334.1"/>
    </source>
</evidence>
<dbReference type="InterPro" id="IPR013786">
    <property type="entry name" value="AcylCoA_DH/ox_N"/>
</dbReference>
<dbReference type="RefSeq" id="WP_354008427.1">
    <property type="nucleotide sequence ID" value="NZ_JBEWTA010000001.1"/>
</dbReference>
<sequence>MEFAFTDEQEMIRDSAENFLQDNSTSEAVRAAMVTETGFDPALWERICTDMYWQALPVPEAYGGLGLGYVDLVILLEEMGRRLLCSPFYSTVCLGVNSLLVAASEVQQQQWLPQIAEGSLTATLAYTSANRWGTDSVQCVATAEGNGFLLSGTLKYLPDGHTAGLLIITAGLFEVV</sequence>
<evidence type="ECO:0000313" key="6">
    <source>
        <dbReference type="Proteomes" id="UP001549366"/>
    </source>
</evidence>
<dbReference type="EMBL" id="JBEWTB010000002">
    <property type="protein sequence ID" value="MET4758334.1"/>
    <property type="molecule type" value="Genomic_DNA"/>
</dbReference>